<evidence type="ECO:0000256" key="2">
    <source>
        <dbReference type="ARBA" id="ARBA00022989"/>
    </source>
</evidence>
<dbReference type="SUPFAM" id="SSF103473">
    <property type="entry name" value="MFS general substrate transporter"/>
    <property type="match status" value="1"/>
</dbReference>
<feature type="transmembrane region" description="Helical" evidence="4">
    <location>
        <begin position="261"/>
        <end position="279"/>
    </location>
</feature>
<feature type="transmembrane region" description="Helical" evidence="4">
    <location>
        <begin position="365"/>
        <end position="385"/>
    </location>
</feature>
<feature type="transmembrane region" description="Helical" evidence="4">
    <location>
        <begin position="101"/>
        <end position="120"/>
    </location>
</feature>
<feature type="transmembrane region" description="Helical" evidence="4">
    <location>
        <begin position="391"/>
        <end position="410"/>
    </location>
</feature>
<evidence type="ECO:0000313" key="6">
    <source>
        <dbReference type="Proteomes" id="UP000467322"/>
    </source>
</evidence>
<keyword evidence="2 4" id="KW-1133">Transmembrane helix</keyword>
<organism evidence="5 6">
    <name type="scientific">Maritimibacter harenae</name>
    <dbReference type="NCBI Taxonomy" id="2606218"/>
    <lineage>
        <taxon>Bacteria</taxon>
        <taxon>Pseudomonadati</taxon>
        <taxon>Pseudomonadota</taxon>
        <taxon>Alphaproteobacteria</taxon>
        <taxon>Rhodobacterales</taxon>
        <taxon>Roseobacteraceae</taxon>
        <taxon>Maritimibacter</taxon>
    </lineage>
</organism>
<comment type="caution">
    <text evidence="5">The sequence shown here is derived from an EMBL/GenBank/DDBJ whole genome shotgun (WGS) entry which is preliminary data.</text>
</comment>
<evidence type="ECO:0000256" key="4">
    <source>
        <dbReference type="SAM" id="Phobius"/>
    </source>
</evidence>
<dbReference type="NCBIfam" id="NF033734">
    <property type="entry name" value="MFS_ArsJ"/>
    <property type="match status" value="1"/>
</dbReference>
<dbReference type="GO" id="GO:0022857">
    <property type="term" value="F:transmembrane transporter activity"/>
    <property type="evidence" value="ECO:0007669"/>
    <property type="project" value="InterPro"/>
</dbReference>
<accession>A0A845M7H9</accession>
<dbReference type="EMBL" id="WTUX01000006">
    <property type="protein sequence ID" value="MZR12151.1"/>
    <property type="molecule type" value="Genomic_DNA"/>
</dbReference>
<dbReference type="InterPro" id="IPR036259">
    <property type="entry name" value="MFS_trans_sf"/>
</dbReference>
<dbReference type="InterPro" id="IPR047769">
    <property type="entry name" value="MFS_ArsJ"/>
</dbReference>
<feature type="transmembrane region" description="Helical" evidence="4">
    <location>
        <begin position="300"/>
        <end position="321"/>
    </location>
</feature>
<keyword evidence="6" id="KW-1185">Reference proteome</keyword>
<feature type="transmembrane region" description="Helical" evidence="4">
    <location>
        <begin position="163"/>
        <end position="196"/>
    </location>
</feature>
<sequence>MSDTTGRPENPLAAYVAVTAAYWAFMLTDGALRMLVLLHFHELGFSPITLAWLFLLYEIAGMVTNLSAGWIAARFGLTTTLYVGLGIQVVALVALSRLDPGWTVALSVPFVMVVQGMSGVAKDLAKMSSKSAVKILAPAADGGLFRWVAVLTGSKNAVKGVGFFLGAGLLAVIGFEAAVLAMAAVLAVILVAVVLFMPSGLPKGSKSAKFAQVFSKDPKINRLSLARMFLFGARDTWFVVGIPIYFHALLDDGTPEGARNAFFLVGGFMALWIIAYGAVQAGAPRILGRAAHEGPVATRLAIRWVSVLTAIIAGLAVIALVPGDWVAPVIVAGLLAFGFVFAINSSLHSYLILAFSQAERVTMDVGFYYMSNAAGRLVGTLLSGVSYQLGGLPLCLATAAVMAGASFLSARRLTA</sequence>
<feature type="transmembrane region" description="Helical" evidence="4">
    <location>
        <begin position="228"/>
        <end position="249"/>
    </location>
</feature>
<evidence type="ECO:0000313" key="5">
    <source>
        <dbReference type="EMBL" id="MZR12151.1"/>
    </source>
</evidence>
<dbReference type="PANTHER" id="PTHR23547:SF1">
    <property type="entry name" value="MAJOR FACILITATOR SUPERFAMILY MFS_1"/>
    <property type="match status" value="1"/>
</dbReference>
<dbReference type="InterPro" id="IPR011701">
    <property type="entry name" value="MFS"/>
</dbReference>
<dbReference type="AlphaFoldDB" id="A0A845M7H9"/>
<feature type="transmembrane region" description="Helical" evidence="4">
    <location>
        <begin position="44"/>
        <end position="63"/>
    </location>
</feature>
<evidence type="ECO:0000256" key="1">
    <source>
        <dbReference type="ARBA" id="ARBA00022692"/>
    </source>
</evidence>
<dbReference type="PANTHER" id="PTHR23547">
    <property type="entry name" value="MAJOR FACILITATOR SUPERFAMILY DOMAIN, GENERAL SUBSTRATE TRANSPORTER"/>
    <property type="match status" value="1"/>
</dbReference>
<feature type="transmembrane region" description="Helical" evidence="4">
    <location>
        <begin position="75"/>
        <end position="95"/>
    </location>
</feature>
<evidence type="ECO:0000256" key="3">
    <source>
        <dbReference type="ARBA" id="ARBA00023136"/>
    </source>
</evidence>
<keyword evidence="3 4" id="KW-0472">Membrane</keyword>
<dbReference type="Proteomes" id="UP000467322">
    <property type="component" value="Unassembled WGS sequence"/>
</dbReference>
<protein>
    <submittedName>
        <fullName evidence="5">Organoarsenical effux MFS transporter ArsJ</fullName>
    </submittedName>
</protein>
<reference evidence="5 6" key="1">
    <citation type="submission" date="2019-12" db="EMBL/GenBank/DDBJ databases">
        <title>Maritimibacter sp. nov. sp. isolated from sea sand.</title>
        <authorList>
            <person name="Kim J."/>
            <person name="Jeong S.E."/>
            <person name="Jung H.S."/>
            <person name="Jeon C.O."/>
        </authorList>
    </citation>
    <scope>NUCLEOTIDE SEQUENCE [LARGE SCALE GENOMIC DNA]</scope>
    <source>
        <strain evidence="5 6">DP07</strain>
    </source>
</reference>
<dbReference type="RefSeq" id="WP_161350262.1">
    <property type="nucleotide sequence ID" value="NZ_WTUX01000006.1"/>
</dbReference>
<keyword evidence="1 4" id="KW-0812">Transmembrane</keyword>
<feature type="transmembrane region" description="Helical" evidence="4">
    <location>
        <begin position="12"/>
        <end position="32"/>
    </location>
</feature>
<dbReference type="Gene3D" id="1.20.1250.20">
    <property type="entry name" value="MFS general substrate transporter like domains"/>
    <property type="match status" value="1"/>
</dbReference>
<gene>
    <name evidence="5" type="primary">arsJ</name>
    <name evidence="5" type="ORF">GQE99_03845</name>
</gene>
<proteinExistence type="predicted"/>
<name>A0A845M7H9_9RHOB</name>
<feature type="transmembrane region" description="Helical" evidence="4">
    <location>
        <begin position="327"/>
        <end position="353"/>
    </location>
</feature>
<dbReference type="Pfam" id="PF07690">
    <property type="entry name" value="MFS_1"/>
    <property type="match status" value="1"/>
</dbReference>